<keyword evidence="4 6" id="KW-0804">Transcription</keyword>
<keyword evidence="5 6" id="KW-0539">Nucleus</keyword>
<dbReference type="GO" id="GO:0035267">
    <property type="term" value="C:NuA4 histone acetyltransferase complex"/>
    <property type="evidence" value="ECO:0007669"/>
    <property type="project" value="InterPro"/>
</dbReference>
<evidence type="ECO:0000313" key="9">
    <source>
        <dbReference type="EMBL" id="MPA65918.1"/>
    </source>
</evidence>
<evidence type="ECO:0000256" key="3">
    <source>
        <dbReference type="ARBA" id="ARBA00023015"/>
    </source>
</evidence>
<keyword evidence="3 6" id="KW-0805">Transcription regulation</keyword>
<feature type="region of interest" description="Disordered" evidence="7">
    <location>
        <begin position="48"/>
        <end position="67"/>
    </location>
</feature>
<evidence type="ECO:0000256" key="1">
    <source>
        <dbReference type="ARBA" id="ARBA00004123"/>
    </source>
</evidence>
<proteinExistence type="inferred from homology"/>
<comment type="similarity">
    <text evidence="2 6">Belongs to the enhancer of polycomb family.</text>
</comment>
<feature type="domain" description="Enhancer of polycomb-like N-terminal" evidence="8">
    <location>
        <begin position="542"/>
        <end position="635"/>
    </location>
</feature>
<evidence type="ECO:0000256" key="5">
    <source>
        <dbReference type="ARBA" id="ARBA00023242"/>
    </source>
</evidence>
<dbReference type="GO" id="GO:0005634">
    <property type="term" value="C:nucleus"/>
    <property type="evidence" value="ECO:0007669"/>
    <property type="project" value="UniProtKB-SubCell"/>
</dbReference>
<evidence type="ECO:0000256" key="6">
    <source>
        <dbReference type="RuleBase" id="RU361124"/>
    </source>
</evidence>
<name>A0A5B7BCG9_DAVIN</name>
<dbReference type="InterPro" id="IPR019542">
    <property type="entry name" value="Enhancer_polycomb-like_N"/>
</dbReference>
<dbReference type="PANTHER" id="PTHR14898">
    <property type="entry name" value="ENHANCER OF POLYCOMB"/>
    <property type="match status" value="1"/>
</dbReference>
<protein>
    <recommendedName>
        <fullName evidence="6">Enhancer of polycomb-like protein</fullName>
    </recommendedName>
</protein>
<dbReference type="Pfam" id="PF10513">
    <property type="entry name" value="EPL1"/>
    <property type="match status" value="1"/>
</dbReference>
<accession>A0A5B7BCG9</accession>
<organism evidence="9">
    <name type="scientific">Davidia involucrata</name>
    <name type="common">Dove tree</name>
    <dbReference type="NCBI Taxonomy" id="16924"/>
    <lineage>
        <taxon>Eukaryota</taxon>
        <taxon>Viridiplantae</taxon>
        <taxon>Streptophyta</taxon>
        <taxon>Embryophyta</taxon>
        <taxon>Tracheophyta</taxon>
        <taxon>Spermatophyta</taxon>
        <taxon>Magnoliopsida</taxon>
        <taxon>eudicotyledons</taxon>
        <taxon>Gunneridae</taxon>
        <taxon>Pentapetalae</taxon>
        <taxon>asterids</taxon>
        <taxon>Cornales</taxon>
        <taxon>Nyssaceae</taxon>
        <taxon>Davidia</taxon>
    </lineage>
</organism>
<evidence type="ECO:0000256" key="7">
    <source>
        <dbReference type="SAM" id="MobiDB-lite"/>
    </source>
</evidence>
<evidence type="ECO:0000259" key="8">
    <source>
        <dbReference type="Pfam" id="PF10513"/>
    </source>
</evidence>
<evidence type="ECO:0000256" key="4">
    <source>
        <dbReference type="ARBA" id="ARBA00023163"/>
    </source>
</evidence>
<dbReference type="GO" id="GO:0006357">
    <property type="term" value="P:regulation of transcription by RNA polymerase II"/>
    <property type="evidence" value="ECO:0007669"/>
    <property type="project" value="InterPro"/>
</dbReference>
<dbReference type="AlphaFoldDB" id="A0A5B7BCG9"/>
<gene>
    <name evidence="9" type="ORF">Din_035359</name>
</gene>
<evidence type="ECO:0000256" key="2">
    <source>
        <dbReference type="ARBA" id="ARBA00008035"/>
    </source>
</evidence>
<dbReference type="InterPro" id="IPR024943">
    <property type="entry name" value="Enhancer_polycomb"/>
</dbReference>
<sequence>MPSVGMKRTTRVFGARVLRSGRRLWSGCGDSKHMRAADGDEWIELLDNPGTGDGGNESRCSSRENNGWHDVGLKQEIAEMEVKDKKIGEPNSGKSKSMGRRIDDNVDRMWGTVYQRKRKKTTMDSKSCDFSGHSEKKRALELEVRRYGIQFSRKQRRKNTRESSRAETFDSSVLQGSAVRCRVLAAVVESSCSCNCWFALLLNLVLRYIRRVRVSLPQLSAFLLSEPLAHVLSLHGIHFLQDSPSIKSSGSCKIFGSRCSIPLFAVDFSAVPSCFMYLHSSMLLRSVHLPNVLVMNSIGIDKKDDGMSEDERHLSCAHSERDSISKTVASGNDNFGKRRVLHYTVGAPKLPNRTVQFRNGVSSRSIQKRRSSLRSRRGRNLSMFGHKANGALVSHLFSFKSDGTPSSPVMSNRELRSSVRRSSMTNIKDLKSTLVGLIQDIDSTYCSANILVIESDKCYREEGAIITLEISASEQWFLAVKRDGITRYSLTAQKVMRPCTCNRVTHDIIWTEDTNSWKLEFPNRRDWLVFKELYRECSERHVQAPTVKTIPVPGVYEVSGYADNDSVPFERPDSYISLKDDEVSRALAKRTANYDMDSEDEEWLNKFNDGCCAESKLHEGISEENFELIIDAFEKALYCSPDDYSDEKAAVNLCLDLERREVVEAVNSYWLKKRKQKRSALVRIFQCYQPKRAQLFSKTVMRKKRSFKRQASQSGRGKQRTFLQALAAEQDAFDEQSAMLKVEEAKAAASRSEGLAVLKRQRAQLFMENADLATYKATVALRIAEAAQVAEAGAAFFLL</sequence>
<dbReference type="EMBL" id="GHES01035359">
    <property type="protein sequence ID" value="MPA65918.1"/>
    <property type="molecule type" value="Transcribed_RNA"/>
</dbReference>
<comment type="subcellular location">
    <subcellularLocation>
        <location evidence="1 6">Nucleus</location>
    </subcellularLocation>
</comment>
<reference evidence="9" key="1">
    <citation type="submission" date="2019-08" db="EMBL/GenBank/DDBJ databases">
        <title>Reference gene set and small RNA set construction with multiple tissues from Davidia involucrata Baill.</title>
        <authorList>
            <person name="Yang H."/>
            <person name="Zhou C."/>
            <person name="Li G."/>
            <person name="Wang J."/>
            <person name="Gao P."/>
            <person name="Wang M."/>
            <person name="Wang R."/>
            <person name="Zhao Y."/>
        </authorList>
    </citation>
    <scope>NUCLEOTIDE SEQUENCE</scope>
    <source>
        <tissue evidence="9">Mixed with DoveR01_LX</tissue>
    </source>
</reference>